<dbReference type="SFLD" id="SFLDS00003">
    <property type="entry name" value="Haloacid_Dehalogenase"/>
    <property type="match status" value="1"/>
</dbReference>
<dbReference type="InterPro" id="IPR006439">
    <property type="entry name" value="HAD-SF_hydro_IA"/>
</dbReference>
<dbReference type="OrthoDB" id="9782449at2"/>
<gene>
    <name evidence="1" type="ORF">S7S_08390</name>
</gene>
<dbReference type="SFLD" id="SFLDG01135">
    <property type="entry name" value="C1.5.6:_HAD__Beta-PGM__Phospha"/>
    <property type="match status" value="1"/>
</dbReference>
<sequence length="239" mass="25820">MSYSLVIFDWDGTLMDSTGRIVSCLAAAAADVTLPALPPERLCSIIGLGLFEAIRDLYPEADDALVHAMRERYAVHFIAAEVQPSALFPGALETLAALRGQGMQLAVATGTSRRGLDRVWGSTGLGKWFDSSRCADESRSKPHPDMVLELLAELGHAPEQALVVGDTSFDLEMAERAGVDRVGVLYGAHPRERLAVHRPLALLEHIEGLLPLIDARRRSIEAASVQTESGVRVDGSVQR</sequence>
<evidence type="ECO:0000313" key="2">
    <source>
        <dbReference type="Proteomes" id="UP000006764"/>
    </source>
</evidence>
<dbReference type="PANTHER" id="PTHR43434">
    <property type="entry name" value="PHOSPHOGLYCOLATE PHOSPHATASE"/>
    <property type="match status" value="1"/>
</dbReference>
<dbReference type="GO" id="GO:0008967">
    <property type="term" value="F:phosphoglycolate phosphatase activity"/>
    <property type="evidence" value="ECO:0007669"/>
    <property type="project" value="TreeGrafter"/>
</dbReference>
<keyword evidence="1" id="KW-0378">Hydrolase</keyword>
<dbReference type="Pfam" id="PF13419">
    <property type="entry name" value="HAD_2"/>
    <property type="match status" value="1"/>
</dbReference>
<dbReference type="PANTHER" id="PTHR43434:SF24">
    <property type="entry name" value="HYDROLASE-RELATED"/>
    <property type="match status" value="1"/>
</dbReference>
<dbReference type="STRING" id="391936.S7S_08390"/>
<organism evidence="1 2">
    <name type="scientific">Isoalcanivorax pacificus W11-5</name>
    <dbReference type="NCBI Taxonomy" id="391936"/>
    <lineage>
        <taxon>Bacteria</taxon>
        <taxon>Pseudomonadati</taxon>
        <taxon>Pseudomonadota</taxon>
        <taxon>Gammaproteobacteria</taxon>
        <taxon>Oceanospirillales</taxon>
        <taxon>Alcanivoracaceae</taxon>
        <taxon>Isoalcanivorax</taxon>
    </lineage>
</organism>
<name>A0A0B4XP82_9GAMM</name>
<accession>A0A0B4XP82</accession>
<dbReference type="InterPro" id="IPR023214">
    <property type="entry name" value="HAD_sf"/>
</dbReference>
<dbReference type="GO" id="GO:0005829">
    <property type="term" value="C:cytosol"/>
    <property type="evidence" value="ECO:0007669"/>
    <property type="project" value="TreeGrafter"/>
</dbReference>
<dbReference type="NCBIfam" id="TIGR01549">
    <property type="entry name" value="HAD-SF-IA-v1"/>
    <property type="match status" value="1"/>
</dbReference>
<dbReference type="NCBIfam" id="TIGR01509">
    <property type="entry name" value="HAD-SF-IA-v3"/>
    <property type="match status" value="1"/>
</dbReference>
<reference evidence="1 2" key="1">
    <citation type="journal article" date="2012" name="J. Bacteriol.">
        <title>Genome sequence of an alkane-degrading bacterium, Alcanivorax pacificus type strain W11-5, isolated from deep sea sediment.</title>
        <authorList>
            <person name="Lai Q."/>
            <person name="Shao Z."/>
        </authorList>
    </citation>
    <scope>NUCLEOTIDE SEQUENCE [LARGE SCALE GENOMIC DNA]</scope>
    <source>
        <strain evidence="1 2">W11-5</strain>
    </source>
</reference>
<dbReference type="GO" id="GO:0006281">
    <property type="term" value="P:DNA repair"/>
    <property type="evidence" value="ECO:0007669"/>
    <property type="project" value="TreeGrafter"/>
</dbReference>
<dbReference type="Gene3D" id="3.40.50.1000">
    <property type="entry name" value="HAD superfamily/HAD-like"/>
    <property type="match status" value="1"/>
</dbReference>
<dbReference type="EMBL" id="CP004387">
    <property type="protein sequence ID" value="AJD48092.1"/>
    <property type="molecule type" value="Genomic_DNA"/>
</dbReference>
<dbReference type="Gene3D" id="1.10.150.240">
    <property type="entry name" value="Putative phosphatase, domain 2"/>
    <property type="match status" value="1"/>
</dbReference>
<dbReference type="InterPro" id="IPR041492">
    <property type="entry name" value="HAD_2"/>
</dbReference>
<dbReference type="AlphaFoldDB" id="A0A0B4XP82"/>
<keyword evidence="2" id="KW-1185">Reference proteome</keyword>
<dbReference type="InterPro" id="IPR036412">
    <property type="entry name" value="HAD-like_sf"/>
</dbReference>
<dbReference type="RefSeq" id="WP_008735991.1">
    <property type="nucleotide sequence ID" value="NZ_CP004387.1"/>
</dbReference>
<dbReference type="SUPFAM" id="SSF56784">
    <property type="entry name" value="HAD-like"/>
    <property type="match status" value="1"/>
</dbReference>
<evidence type="ECO:0000313" key="1">
    <source>
        <dbReference type="EMBL" id="AJD48092.1"/>
    </source>
</evidence>
<dbReference type="SFLD" id="SFLDG01129">
    <property type="entry name" value="C1.5:_HAD__Beta-PGM__Phosphata"/>
    <property type="match status" value="1"/>
</dbReference>
<dbReference type="Proteomes" id="UP000006764">
    <property type="component" value="Chromosome"/>
</dbReference>
<dbReference type="KEGG" id="apac:S7S_08390"/>
<dbReference type="HOGENOM" id="CLU_045011_19_2_6"/>
<proteinExistence type="predicted"/>
<protein>
    <submittedName>
        <fullName evidence="1">Haloacid dehalogenase-like hydrolase</fullName>
    </submittedName>
</protein>
<dbReference type="InterPro" id="IPR050155">
    <property type="entry name" value="HAD-like_hydrolase_sf"/>
</dbReference>
<dbReference type="InterPro" id="IPR023198">
    <property type="entry name" value="PGP-like_dom2"/>
</dbReference>